<accession>A0A9D1GNL7</accession>
<name>A0A9D1GNL7_9BACT</name>
<reference evidence="2" key="2">
    <citation type="journal article" date="2021" name="PeerJ">
        <title>Extensive microbial diversity within the chicken gut microbiome revealed by metagenomics and culture.</title>
        <authorList>
            <person name="Gilroy R."/>
            <person name="Ravi A."/>
            <person name="Getino M."/>
            <person name="Pursley I."/>
            <person name="Horton D.L."/>
            <person name="Alikhan N.F."/>
            <person name="Baker D."/>
            <person name="Gharbi K."/>
            <person name="Hall N."/>
            <person name="Watson M."/>
            <person name="Adriaenssens E.M."/>
            <person name="Foster-Nyarko E."/>
            <person name="Jarju S."/>
            <person name="Secka A."/>
            <person name="Antonio M."/>
            <person name="Oren A."/>
            <person name="Chaudhuri R.R."/>
            <person name="La Ragione R."/>
            <person name="Hildebrand F."/>
            <person name="Pallen M.J."/>
        </authorList>
    </citation>
    <scope>NUCLEOTIDE SEQUENCE</scope>
    <source>
        <strain evidence="2">ChiHecec2B26-709</strain>
    </source>
</reference>
<proteinExistence type="predicted"/>
<evidence type="ECO:0000313" key="2">
    <source>
        <dbReference type="EMBL" id="HIT47493.1"/>
    </source>
</evidence>
<sequence>MNFIKITAAAFLLLSCLNLPAQSERYDVFLPISKYIVKGDAECLSAWFDDNLEISIISDGSTASKAQAKQIVKAFFSSHTPQSFDITHAAEKANMKYALGSLTAGGENFMVTIFVSSKGDSYKIQQLKIERM</sequence>
<dbReference type="PROSITE" id="PS51257">
    <property type="entry name" value="PROKAR_LIPOPROTEIN"/>
    <property type="match status" value="1"/>
</dbReference>
<evidence type="ECO:0000313" key="3">
    <source>
        <dbReference type="Proteomes" id="UP000886881"/>
    </source>
</evidence>
<feature type="chain" id="PRO_5039543168" evidence="1">
    <location>
        <begin position="22"/>
        <end position="132"/>
    </location>
</feature>
<dbReference type="EMBL" id="DVLC01000121">
    <property type="protein sequence ID" value="HIT47493.1"/>
    <property type="molecule type" value="Genomic_DNA"/>
</dbReference>
<comment type="caution">
    <text evidence="2">The sequence shown here is derived from an EMBL/GenBank/DDBJ whole genome shotgun (WGS) entry which is preliminary data.</text>
</comment>
<feature type="signal peptide" evidence="1">
    <location>
        <begin position="1"/>
        <end position="21"/>
    </location>
</feature>
<evidence type="ECO:0000256" key="1">
    <source>
        <dbReference type="SAM" id="SignalP"/>
    </source>
</evidence>
<dbReference type="Proteomes" id="UP000886881">
    <property type="component" value="Unassembled WGS sequence"/>
</dbReference>
<dbReference type="InterPro" id="IPR031977">
    <property type="entry name" value="DUF4783"/>
</dbReference>
<keyword evidence="1" id="KW-0732">Signal</keyword>
<gene>
    <name evidence="2" type="ORF">IAC35_06520</name>
</gene>
<dbReference type="Pfam" id="PF16022">
    <property type="entry name" value="DUF4783"/>
    <property type="match status" value="1"/>
</dbReference>
<dbReference type="Gene3D" id="3.10.450.50">
    <property type="match status" value="1"/>
</dbReference>
<reference evidence="2" key="1">
    <citation type="submission" date="2020-10" db="EMBL/GenBank/DDBJ databases">
        <authorList>
            <person name="Gilroy R."/>
        </authorList>
    </citation>
    <scope>NUCLEOTIDE SEQUENCE</scope>
    <source>
        <strain evidence="2">ChiHecec2B26-709</strain>
    </source>
</reference>
<protein>
    <submittedName>
        <fullName evidence="2">DUF4783 domain-containing protein</fullName>
    </submittedName>
</protein>
<dbReference type="AlphaFoldDB" id="A0A9D1GNL7"/>
<organism evidence="2 3">
    <name type="scientific">Candidatus Cryptobacteroides merdipullorum</name>
    <dbReference type="NCBI Taxonomy" id="2840771"/>
    <lineage>
        <taxon>Bacteria</taxon>
        <taxon>Pseudomonadati</taxon>
        <taxon>Bacteroidota</taxon>
        <taxon>Bacteroidia</taxon>
        <taxon>Bacteroidales</taxon>
        <taxon>Candidatus Cryptobacteroides</taxon>
    </lineage>
</organism>